<evidence type="ECO:0000313" key="3">
    <source>
        <dbReference type="EMBL" id="KXZ58250.1"/>
    </source>
</evidence>
<evidence type="ECO:0008006" key="5">
    <source>
        <dbReference type="Google" id="ProtNLM"/>
    </source>
</evidence>
<evidence type="ECO:0000313" key="4">
    <source>
        <dbReference type="Proteomes" id="UP000243589"/>
    </source>
</evidence>
<reference evidence="3 4" key="1">
    <citation type="submission" date="2016-01" db="EMBL/GenBank/DDBJ databases">
        <title>Use of Whole Genome Sequencing to ascertain that Brevibacterium massiliense (Roux, Raoult 2009) is a later heterotypic synonym of Brevibacterium ravenspurgense (Mages 2008).</title>
        <authorList>
            <person name="Bernier A.-M."/>
            <person name="Burdz T."/>
            <person name="Huynh C."/>
            <person name="Pachecho A.L."/>
            <person name="Wiebe D."/>
            <person name="Bonner C."/>
            <person name="Bernard K."/>
        </authorList>
    </citation>
    <scope>NUCLEOTIDE SEQUENCE [LARGE SCALE GENOMIC DNA]</scope>
    <source>
        <strain evidence="3 4">CCUG56047</strain>
    </source>
</reference>
<gene>
    <name evidence="3" type="ORF">Bravens_01288</name>
</gene>
<dbReference type="Proteomes" id="UP000243589">
    <property type="component" value="Unassembled WGS sequence"/>
</dbReference>
<dbReference type="Pfam" id="PF11241">
    <property type="entry name" value="DUF3043"/>
    <property type="match status" value="1"/>
</dbReference>
<evidence type="ECO:0000256" key="2">
    <source>
        <dbReference type="SAM" id="Phobius"/>
    </source>
</evidence>
<name>A0A150H9B2_9MICO</name>
<protein>
    <recommendedName>
        <fullName evidence="5">DUF3043 domain-containing protein</fullName>
    </recommendedName>
</protein>
<keyword evidence="2" id="KW-0472">Membrane</keyword>
<sequence length="187" mass="22130">MSDKPESNEQHRDPEAKKNRPTPSRRQQEQARRRPLVPEDRKTAKAEARAEMRRERNYIRERMMEGDERYLPARDVGPQRRYIRDYVDARYSFGELLIPIALVILLVSLFIQNVQVQAYSTYVIYVLLGLVVLDGFIIHFTLKKKMSDKFGAENLQRGNTFYAIMRSIQLRMLRTPRALVGRREYPN</sequence>
<keyword evidence="2" id="KW-1133">Transmembrane helix</keyword>
<dbReference type="InterPro" id="IPR021403">
    <property type="entry name" value="DUF3043"/>
</dbReference>
<dbReference type="AlphaFoldDB" id="A0A150H9B2"/>
<keyword evidence="4" id="KW-1185">Reference proteome</keyword>
<proteinExistence type="predicted"/>
<accession>A0A150H9B2</accession>
<feature type="transmembrane region" description="Helical" evidence="2">
    <location>
        <begin position="123"/>
        <end position="142"/>
    </location>
</feature>
<organism evidence="3 4">
    <name type="scientific">Brevibacterium ravenspurgense</name>
    <dbReference type="NCBI Taxonomy" id="479117"/>
    <lineage>
        <taxon>Bacteria</taxon>
        <taxon>Bacillati</taxon>
        <taxon>Actinomycetota</taxon>
        <taxon>Actinomycetes</taxon>
        <taxon>Micrococcales</taxon>
        <taxon>Brevibacteriaceae</taxon>
        <taxon>Brevibacterium</taxon>
    </lineage>
</organism>
<evidence type="ECO:0000256" key="1">
    <source>
        <dbReference type="SAM" id="MobiDB-lite"/>
    </source>
</evidence>
<feature type="compositionally biased region" description="Basic and acidic residues" evidence="1">
    <location>
        <begin position="26"/>
        <end position="51"/>
    </location>
</feature>
<feature type="compositionally biased region" description="Basic and acidic residues" evidence="1">
    <location>
        <begin position="1"/>
        <end position="18"/>
    </location>
</feature>
<feature type="region of interest" description="Disordered" evidence="1">
    <location>
        <begin position="1"/>
        <end position="51"/>
    </location>
</feature>
<keyword evidence="2" id="KW-0812">Transmembrane</keyword>
<dbReference type="RefSeq" id="WP_062021502.1">
    <property type="nucleotide sequence ID" value="NZ_LQQC01000010.1"/>
</dbReference>
<dbReference type="EMBL" id="LQQC01000010">
    <property type="protein sequence ID" value="KXZ58250.1"/>
    <property type="molecule type" value="Genomic_DNA"/>
</dbReference>
<feature type="transmembrane region" description="Helical" evidence="2">
    <location>
        <begin position="91"/>
        <end position="111"/>
    </location>
</feature>
<comment type="caution">
    <text evidence="3">The sequence shown here is derived from an EMBL/GenBank/DDBJ whole genome shotgun (WGS) entry which is preliminary data.</text>
</comment>
<dbReference type="PATRIC" id="fig|479117.4.peg.1283"/>